<gene>
    <name evidence="1" type="ORF">COO91_06041</name>
</gene>
<organism evidence="1 2">
    <name type="scientific">Nostoc flagelliforme CCNUN1</name>
    <dbReference type="NCBI Taxonomy" id="2038116"/>
    <lineage>
        <taxon>Bacteria</taxon>
        <taxon>Bacillati</taxon>
        <taxon>Cyanobacteriota</taxon>
        <taxon>Cyanophyceae</taxon>
        <taxon>Nostocales</taxon>
        <taxon>Nostocaceae</taxon>
        <taxon>Nostoc</taxon>
    </lineage>
</organism>
<reference evidence="1 2" key="1">
    <citation type="submission" date="2017-11" db="EMBL/GenBank/DDBJ databases">
        <title>Complete genome of a free-living desiccation-tolerant cyanobacterium and its photosynthetic adaptation to extreme terrestrial habitat.</title>
        <authorList>
            <person name="Shang J."/>
        </authorList>
    </citation>
    <scope>NUCLEOTIDE SEQUENCE [LARGE SCALE GENOMIC DNA]</scope>
    <source>
        <strain evidence="1 2">CCNUN1</strain>
    </source>
</reference>
<name>A0A2K8SX82_9NOSO</name>
<keyword evidence="2" id="KW-1185">Reference proteome</keyword>
<dbReference type="AlphaFoldDB" id="A0A2K8SX82"/>
<dbReference type="Proteomes" id="UP000232003">
    <property type="component" value="Chromosome"/>
</dbReference>
<evidence type="ECO:0000313" key="1">
    <source>
        <dbReference type="EMBL" id="AUB40044.1"/>
    </source>
</evidence>
<protein>
    <submittedName>
        <fullName evidence="1">Uncharacterized protein</fullName>
    </submittedName>
</protein>
<evidence type="ECO:0000313" key="2">
    <source>
        <dbReference type="Proteomes" id="UP000232003"/>
    </source>
</evidence>
<accession>A0A2K8SX82</accession>
<proteinExistence type="predicted"/>
<sequence>MADCYGITHTLLIFNVMLLEDLDLCDRNTQILSEPEGSSNTGGL</sequence>
<dbReference type="EMBL" id="CP024785">
    <property type="protein sequence ID" value="AUB40044.1"/>
    <property type="molecule type" value="Genomic_DNA"/>
</dbReference>
<dbReference type="KEGG" id="nfl:COO91_06041"/>